<dbReference type="AlphaFoldDB" id="A0A2P6VLD9"/>
<dbReference type="Proteomes" id="UP000239649">
    <property type="component" value="Unassembled WGS sequence"/>
</dbReference>
<organism evidence="2 3">
    <name type="scientific">Micractinium conductrix</name>
    <dbReference type="NCBI Taxonomy" id="554055"/>
    <lineage>
        <taxon>Eukaryota</taxon>
        <taxon>Viridiplantae</taxon>
        <taxon>Chlorophyta</taxon>
        <taxon>core chlorophytes</taxon>
        <taxon>Trebouxiophyceae</taxon>
        <taxon>Chlorellales</taxon>
        <taxon>Chlorellaceae</taxon>
        <taxon>Chlorella clade</taxon>
        <taxon>Micractinium</taxon>
    </lineage>
</organism>
<dbReference type="OrthoDB" id="10677202at2759"/>
<keyword evidence="3" id="KW-1185">Reference proteome</keyword>
<dbReference type="EMBL" id="LHPF02000003">
    <property type="protein sequence ID" value="PSC74926.1"/>
    <property type="molecule type" value="Genomic_DNA"/>
</dbReference>
<protein>
    <submittedName>
        <fullName evidence="2">Uncharacterized protein</fullName>
    </submittedName>
</protein>
<feature type="region of interest" description="Disordered" evidence="1">
    <location>
        <begin position="233"/>
        <end position="259"/>
    </location>
</feature>
<comment type="caution">
    <text evidence="2">The sequence shown here is derived from an EMBL/GenBank/DDBJ whole genome shotgun (WGS) entry which is preliminary data.</text>
</comment>
<proteinExistence type="predicted"/>
<gene>
    <name evidence="2" type="ORF">C2E20_1948</name>
</gene>
<name>A0A2P6VLD9_9CHLO</name>
<sequence>MNAPVSVDATVASFVDLLAAAAAPAFAFGPAELRAAFQWGATVQALADDAPGGGAALTGRLQALSPQLPPGLRAELIAIAAAPLRVLLQRLLSRLPAPPAASPGVTSEGAASSAQPSLLLADVLAAYMAAVVLPLPPGPRQAGAEGHLLASLSGRLQATAVQAALTAAAQQAAGAAATALQRSAGDVHGTGLAAEERRQLLQEALQELTSSAGLEAAAAAQLLAQRAEQQVEAQQQQEQQQRGSADAANVATQQDGQPEEAADNVLAALLHSPPTQVEIELLCLVALLPDWEGTMRRLADLQDDTLQPASSGGSSSTACITAGGAAAQQAVQLLCDAAAGQLDALVAVHPALPAEVCRRSFRFTCAWGALLARQQRAAADGTRPAAEVARWRVAHAAKHADHVSDYLRSLGCTL</sequence>
<evidence type="ECO:0000313" key="3">
    <source>
        <dbReference type="Proteomes" id="UP000239649"/>
    </source>
</evidence>
<accession>A0A2P6VLD9</accession>
<evidence type="ECO:0000313" key="2">
    <source>
        <dbReference type="EMBL" id="PSC74926.1"/>
    </source>
</evidence>
<evidence type="ECO:0000256" key="1">
    <source>
        <dbReference type="SAM" id="MobiDB-lite"/>
    </source>
</evidence>
<reference evidence="2 3" key="1">
    <citation type="journal article" date="2018" name="Plant J.">
        <title>Genome sequences of Chlorella sorokiniana UTEX 1602 and Micractinium conductrix SAG 241.80: implications to maltose excretion by a green alga.</title>
        <authorList>
            <person name="Arriola M.B."/>
            <person name="Velmurugan N."/>
            <person name="Zhang Y."/>
            <person name="Plunkett M.H."/>
            <person name="Hondzo H."/>
            <person name="Barney B.M."/>
        </authorList>
    </citation>
    <scope>NUCLEOTIDE SEQUENCE [LARGE SCALE GENOMIC DNA]</scope>
    <source>
        <strain evidence="2 3">SAG 241.80</strain>
    </source>
</reference>